<dbReference type="EMBL" id="JAAIUW010000004">
    <property type="protein sequence ID" value="KAF7836366.1"/>
    <property type="molecule type" value="Genomic_DNA"/>
</dbReference>
<evidence type="ECO:0000313" key="1">
    <source>
        <dbReference type="EMBL" id="KAF7836362.1"/>
    </source>
</evidence>
<proteinExistence type="predicted"/>
<evidence type="ECO:0000313" key="3">
    <source>
        <dbReference type="Proteomes" id="UP000634136"/>
    </source>
</evidence>
<evidence type="ECO:0000313" key="2">
    <source>
        <dbReference type="EMBL" id="KAF7836366.1"/>
    </source>
</evidence>
<organism evidence="2 3">
    <name type="scientific">Senna tora</name>
    <dbReference type="NCBI Taxonomy" id="362788"/>
    <lineage>
        <taxon>Eukaryota</taxon>
        <taxon>Viridiplantae</taxon>
        <taxon>Streptophyta</taxon>
        <taxon>Embryophyta</taxon>
        <taxon>Tracheophyta</taxon>
        <taxon>Spermatophyta</taxon>
        <taxon>Magnoliopsida</taxon>
        <taxon>eudicotyledons</taxon>
        <taxon>Gunneridae</taxon>
        <taxon>Pentapetalae</taxon>
        <taxon>rosids</taxon>
        <taxon>fabids</taxon>
        <taxon>Fabales</taxon>
        <taxon>Fabaceae</taxon>
        <taxon>Caesalpinioideae</taxon>
        <taxon>Cassia clade</taxon>
        <taxon>Senna</taxon>
    </lineage>
</organism>
<dbReference type="EMBL" id="JAAIUW010000004">
    <property type="protein sequence ID" value="KAF7836362.1"/>
    <property type="molecule type" value="Genomic_DNA"/>
</dbReference>
<dbReference type="Proteomes" id="UP000634136">
    <property type="component" value="Unassembled WGS sequence"/>
</dbReference>
<accession>A0A835CAE2</accession>
<keyword evidence="3" id="KW-1185">Reference proteome</keyword>
<gene>
    <name evidence="1" type="ORF">G2W53_011221</name>
    <name evidence="2" type="ORF">G2W53_011225</name>
</gene>
<protein>
    <submittedName>
        <fullName evidence="2">Uncharacterized protein</fullName>
    </submittedName>
</protein>
<comment type="caution">
    <text evidence="2">The sequence shown here is derived from an EMBL/GenBank/DDBJ whole genome shotgun (WGS) entry which is preliminary data.</text>
</comment>
<dbReference type="AlphaFoldDB" id="A0A835CAE2"/>
<reference evidence="2" key="1">
    <citation type="submission" date="2020-09" db="EMBL/GenBank/DDBJ databases">
        <title>Genome-Enabled Discovery of Anthraquinone Biosynthesis in Senna tora.</title>
        <authorList>
            <person name="Kang S.-H."/>
            <person name="Pandey R.P."/>
            <person name="Lee C.-M."/>
            <person name="Sim J.-S."/>
            <person name="Jeong J.-T."/>
            <person name="Choi B.-S."/>
            <person name="Jung M."/>
            <person name="Ginzburg D."/>
            <person name="Zhao K."/>
            <person name="Won S.Y."/>
            <person name="Oh T.-J."/>
            <person name="Yu Y."/>
            <person name="Kim N.-H."/>
            <person name="Lee O.R."/>
            <person name="Lee T.-H."/>
            <person name="Bashyal P."/>
            <person name="Kim T.-S."/>
            <person name="Lee W.-H."/>
            <person name="Kawkins C."/>
            <person name="Kim C.-K."/>
            <person name="Kim J.S."/>
            <person name="Ahn B.O."/>
            <person name="Rhee S.Y."/>
            <person name="Sohng J.K."/>
        </authorList>
    </citation>
    <scope>NUCLEOTIDE SEQUENCE</scope>
    <source>
        <tissue evidence="2">Leaf</tissue>
    </source>
</reference>
<sequence>MAAGLERVPILMCEDGRLKTEAQNSTFTNFPPSAIKTAEAEIRS</sequence>
<name>A0A835CAE2_9FABA</name>